<dbReference type="PRINTS" id="PR00812">
    <property type="entry name" value="BCTERIALGSPF"/>
</dbReference>
<keyword evidence="3" id="KW-1003">Cell membrane</keyword>
<feature type="transmembrane region" description="Helical" evidence="7">
    <location>
        <begin position="223"/>
        <end position="242"/>
    </location>
</feature>
<keyword evidence="5 7" id="KW-1133">Transmembrane helix</keyword>
<feature type="domain" description="Type II secretion system protein GspF" evidence="8">
    <location>
        <begin position="74"/>
        <end position="194"/>
    </location>
</feature>
<comment type="caution">
    <text evidence="9">The sequence shown here is derived from an EMBL/GenBank/DDBJ whole genome shotgun (WGS) entry which is preliminary data.</text>
</comment>
<dbReference type="InterPro" id="IPR042094">
    <property type="entry name" value="T2SS_GspF_sf"/>
</dbReference>
<comment type="subcellular location">
    <subcellularLocation>
        <location evidence="1">Cell membrane</location>
        <topology evidence="1">Multi-pass membrane protein</topology>
    </subcellularLocation>
</comment>
<evidence type="ECO:0000256" key="1">
    <source>
        <dbReference type="ARBA" id="ARBA00004651"/>
    </source>
</evidence>
<feature type="domain" description="Type II secretion system protein GspF" evidence="8">
    <location>
        <begin position="271"/>
        <end position="385"/>
    </location>
</feature>
<dbReference type="EMBL" id="JACIBX010000004">
    <property type="protein sequence ID" value="MBB3711997.1"/>
    <property type="molecule type" value="Genomic_DNA"/>
</dbReference>
<evidence type="ECO:0000256" key="3">
    <source>
        <dbReference type="ARBA" id="ARBA00022475"/>
    </source>
</evidence>
<dbReference type="Gene3D" id="1.20.81.30">
    <property type="entry name" value="Type II secretion system (T2SS), domain F"/>
    <property type="match status" value="2"/>
</dbReference>
<dbReference type="PANTHER" id="PTHR30012:SF0">
    <property type="entry name" value="TYPE II SECRETION SYSTEM PROTEIN F-RELATED"/>
    <property type="match status" value="1"/>
</dbReference>
<feature type="transmembrane region" description="Helical" evidence="7">
    <location>
        <begin position="169"/>
        <end position="195"/>
    </location>
</feature>
<keyword evidence="6 7" id="KW-0472">Membrane</keyword>
<evidence type="ECO:0000256" key="2">
    <source>
        <dbReference type="ARBA" id="ARBA00005745"/>
    </source>
</evidence>
<accession>A0ABR6HN57</accession>
<evidence type="ECO:0000256" key="7">
    <source>
        <dbReference type="SAM" id="Phobius"/>
    </source>
</evidence>
<dbReference type="Proteomes" id="UP000576152">
    <property type="component" value="Unassembled WGS sequence"/>
</dbReference>
<evidence type="ECO:0000313" key="9">
    <source>
        <dbReference type="EMBL" id="MBB3711997.1"/>
    </source>
</evidence>
<evidence type="ECO:0000256" key="5">
    <source>
        <dbReference type="ARBA" id="ARBA00022989"/>
    </source>
</evidence>
<keyword evidence="4 7" id="KW-0812">Transmembrane</keyword>
<evidence type="ECO:0000256" key="6">
    <source>
        <dbReference type="ARBA" id="ARBA00023136"/>
    </source>
</evidence>
<reference evidence="9 10" key="1">
    <citation type="submission" date="2020-08" db="EMBL/GenBank/DDBJ databases">
        <title>Genomic Encyclopedia of Type Strains, Phase III (KMG-III): the genomes of soil and plant-associated and newly described type strains.</title>
        <authorList>
            <person name="Whitman W."/>
        </authorList>
    </citation>
    <scope>NUCLEOTIDE SEQUENCE [LARGE SCALE GENOMIC DNA]</scope>
    <source>
        <strain evidence="9 10">CECT 8572</strain>
    </source>
</reference>
<gene>
    <name evidence="9" type="ORF">FHS00_001573</name>
</gene>
<proteinExistence type="inferred from homology"/>
<dbReference type="Pfam" id="PF00482">
    <property type="entry name" value="T2SSF"/>
    <property type="match status" value="2"/>
</dbReference>
<keyword evidence="10" id="KW-1185">Reference proteome</keyword>
<protein>
    <submittedName>
        <fullName evidence="9">General secretion pathway protein F</fullName>
    </submittedName>
</protein>
<name>A0ABR6HN57_9RHOB</name>
<dbReference type="InterPro" id="IPR018076">
    <property type="entry name" value="T2SS_GspF_dom"/>
</dbReference>
<organism evidence="9 10">
    <name type="scientific">Limimaricola variabilis</name>
    <dbReference type="NCBI Taxonomy" id="1492771"/>
    <lineage>
        <taxon>Bacteria</taxon>
        <taxon>Pseudomonadati</taxon>
        <taxon>Pseudomonadota</taxon>
        <taxon>Alphaproteobacteria</taxon>
        <taxon>Rhodobacterales</taxon>
        <taxon>Paracoccaceae</taxon>
        <taxon>Limimaricola</taxon>
    </lineage>
</organism>
<feature type="transmembrane region" description="Helical" evidence="7">
    <location>
        <begin position="364"/>
        <end position="385"/>
    </location>
</feature>
<sequence length="396" mass="42229">MPVFAYKGYTSAGQSERGRLEGTSEGAAYETLRAMGLSVVELREAGAGASVPWYRREVGLGAGQIPLEAQAALAEQMAVLFRVRLPILEILRVLGAGTQRRDVRGRLERVTRLVAEGLPFAEAFAQAGPRVAPVFTTLLRMGESSNEMPDLLQDLAKHLRSQQRLRAQIAAALIYPAVLVAVGIGVLVLVSLTFAPALEPLFQSRGLAPPTGLAVFLSLRDLVANWGVWLGLVVVALALRLARVGVVTRLPVIGRLAQDTALLRMTRGLELLLRSGMSLPDALDLLGTLQPGAAHAAAMRAAAERLRSGGRAYEAFAQAPRMPLLFLELFRIGEETNTLGAVLGTLSEALAAQIESRIGRLLRALTPALTLMVGALVGLLVHAVMEAVFSVSDLAF</sequence>
<evidence type="ECO:0000259" key="8">
    <source>
        <dbReference type="Pfam" id="PF00482"/>
    </source>
</evidence>
<dbReference type="InterPro" id="IPR003004">
    <property type="entry name" value="GspF/PilC"/>
</dbReference>
<comment type="similarity">
    <text evidence="2">Belongs to the GSP F family.</text>
</comment>
<evidence type="ECO:0000256" key="4">
    <source>
        <dbReference type="ARBA" id="ARBA00022692"/>
    </source>
</evidence>
<dbReference type="PANTHER" id="PTHR30012">
    <property type="entry name" value="GENERAL SECRETION PATHWAY PROTEIN"/>
    <property type="match status" value="1"/>
</dbReference>
<evidence type="ECO:0000313" key="10">
    <source>
        <dbReference type="Proteomes" id="UP000576152"/>
    </source>
</evidence>
<dbReference type="RefSeq" id="WP_183471556.1">
    <property type="nucleotide sequence ID" value="NZ_JACIBX010000004.1"/>
</dbReference>